<dbReference type="Proteomes" id="UP001589865">
    <property type="component" value="Unassembled WGS sequence"/>
</dbReference>
<organism evidence="1 2">
    <name type="scientific">Roseomonas elaeocarpi</name>
    <dbReference type="NCBI Taxonomy" id="907779"/>
    <lineage>
        <taxon>Bacteria</taxon>
        <taxon>Pseudomonadati</taxon>
        <taxon>Pseudomonadota</taxon>
        <taxon>Alphaproteobacteria</taxon>
        <taxon>Acetobacterales</taxon>
        <taxon>Roseomonadaceae</taxon>
        <taxon>Roseomonas</taxon>
    </lineage>
</organism>
<evidence type="ECO:0000313" key="1">
    <source>
        <dbReference type="EMBL" id="MFC0407387.1"/>
    </source>
</evidence>
<name>A0ABV6JQ00_9PROT</name>
<accession>A0ABV6JQ00</accession>
<comment type="caution">
    <text evidence="1">The sequence shown here is derived from an EMBL/GenBank/DDBJ whole genome shotgun (WGS) entry which is preliminary data.</text>
</comment>
<sequence>MPTPIAEVPYFSQWESAAMTPEVLRDGKAALRRDPLWRASGAGSVEEYARWADQVCGMACLKMILAHRTSHRWPVLELARGCAEYGGYVEEADGTIRGLIYAPFTRFVRERFGIEARVVTEVTAADLPTILREADFFVASVHPAIRWPEAEPPGRGGHLVLVTEATAEGVVFHNPSGHDRAAQEAVRLPLEVFGGFFAGRGVATYFEEHPC</sequence>
<protein>
    <recommendedName>
        <fullName evidence="3">Peptidase C39-like domain-containing protein</fullName>
    </recommendedName>
</protein>
<dbReference type="EMBL" id="JBHLUN010000002">
    <property type="protein sequence ID" value="MFC0407387.1"/>
    <property type="molecule type" value="Genomic_DNA"/>
</dbReference>
<evidence type="ECO:0000313" key="2">
    <source>
        <dbReference type="Proteomes" id="UP001589865"/>
    </source>
</evidence>
<reference evidence="1 2" key="1">
    <citation type="submission" date="2024-09" db="EMBL/GenBank/DDBJ databases">
        <authorList>
            <person name="Sun Q."/>
            <person name="Mori K."/>
        </authorList>
    </citation>
    <scope>NUCLEOTIDE SEQUENCE [LARGE SCALE GENOMIC DNA]</scope>
    <source>
        <strain evidence="1 2">TBRC 5777</strain>
    </source>
</reference>
<proteinExistence type="predicted"/>
<evidence type="ECO:0008006" key="3">
    <source>
        <dbReference type="Google" id="ProtNLM"/>
    </source>
</evidence>
<gene>
    <name evidence="1" type="ORF">ACFFGY_03950</name>
</gene>
<dbReference type="RefSeq" id="WP_377043082.1">
    <property type="nucleotide sequence ID" value="NZ_JBHLUN010000002.1"/>
</dbReference>
<keyword evidence="2" id="KW-1185">Reference proteome</keyword>